<evidence type="ECO:0000259" key="7">
    <source>
        <dbReference type="PROSITE" id="PS51754"/>
    </source>
</evidence>
<accession>A0AAD7LJS7</accession>
<evidence type="ECO:0000256" key="4">
    <source>
        <dbReference type="ARBA" id="ARBA00023163"/>
    </source>
</evidence>
<keyword evidence="3 6" id="KW-0805">Transcription regulation</keyword>
<keyword evidence="2 6" id="KW-0678">Repressor</keyword>
<organism evidence="8 9">
    <name type="scientific">Quillaja saponaria</name>
    <name type="common">Soap bark tree</name>
    <dbReference type="NCBI Taxonomy" id="32244"/>
    <lineage>
        <taxon>Eukaryota</taxon>
        <taxon>Viridiplantae</taxon>
        <taxon>Streptophyta</taxon>
        <taxon>Embryophyta</taxon>
        <taxon>Tracheophyta</taxon>
        <taxon>Spermatophyta</taxon>
        <taxon>Magnoliopsida</taxon>
        <taxon>eudicotyledons</taxon>
        <taxon>Gunneridae</taxon>
        <taxon>Pentapetalae</taxon>
        <taxon>rosids</taxon>
        <taxon>fabids</taxon>
        <taxon>Fabales</taxon>
        <taxon>Quillajaceae</taxon>
        <taxon>Quillaja</taxon>
    </lineage>
</organism>
<dbReference type="EMBL" id="JARAOO010000008">
    <property type="protein sequence ID" value="KAJ7959466.1"/>
    <property type="molecule type" value="Genomic_DNA"/>
</dbReference>
<evidence type="ECO:0000313" key="8">
    <source>
        <dbReference type="EMBL" id="KAJ7959466.1"/>
    </source>
</evidence>
<keyword evidence="9" id="KW-1185">Reference proteome</keyword>
<comment type="caution">
    <text evidence="8">The sequence shown here is derived from an EMBL/GenBank/DDBJ whole genome shotgun (WGS) entry which is preliminary data.</text>
</comment>
<reference evidence="8" key="1">
    <citation type="journal article" date="2023" name="Science">
        <title>Elucidation of the pathway for biosynthesis of saponin adjuvants from the soapbark tree.</title>
        <authorList>
            <person name="Reed J."/>
            <person name="Orme A."/>
            <person name="El-Demerdash A."/>
            <person name="Owen C."/>
            <person name="Martin L.B.B."/>
            <person name="Misra R.C."/>
            <person name="Kikuchi S."/>
            <person name="Rejzek M."/>
            <person name="Martin A.C."/>
            <person name="Harkess A."/>
            <person name="Leebens-Mack J."/>
            <person name="Louveau T."/>
            <person name="Stephenson M.J."/>
            <person name="Osbourn A."/>
        </authorList>
    </citation>
    <scope>NUCLEOTIDE SEQUENCE</scope>
    <source>
        <strain evidence="8">S10</strain>
    </source>
</reference>
<gene>
    <name evidence="8" type="ORF">O6P43_020037</name>
</gene>
<evidence type="ECO:0000313" key="9">
    <source>
        <dbReference type="Proteomes" id="UP001163823"/>
    </source>
</evidence>
<dbReference type="PANTHER" id="PTHR33057">
    <property type="entry name" value="TRANSCRIPTION REPRESSOR OFP7-RELATED"/>
    <property type="match status" value="1"/>
</dbReference>
<dbReference type="PROSITE" id="PS51754">
    <property type="entry name" value="OVATE"/>
    <property type="match status" value="1"/>
</dbReference>
<comment type="function">
    <text evidence="6">Transcriptional repressor that regulates multiple aspects of plant growth and development.</text>
</comment>
<dbReference type="GO" id="GO:0005634">
    <property type="term" value="C:nucleus"/>
    <property type="evidence" value="ECO:0007669"/>
    <property type="project" value="UniProtKB-SubCell"/>
</dbReference>
<evidence type="ECO:0000256" key="5">
    <source>
        <dbReference type="ARBA" id="ARBA00023242"/>
    </source>
</evidence>
<protein>
    <recommendedName>
        <fullName evidence="6">Transcription repressor</fullName>
    </recommendedName>
    <alternativeName>
        <fullName evidence="6">Ovate family protein</fullName>
    </alternativeName>
</protein>
<dbReference type="InterPro" id="IPR006458">
    <property type="entry name" value="Ovate_C"/>
</dbReference>
<dbReference type="NCBIfam" id="TIGR01568">
    <property type="entry name" value="A_thal_3678"/>
    <property type="match status" value="1"/>
</dbReference>
<feature type="domain" description="OVATE" evidence="7">
    <location>
        <begin position="44"/>
        <end position="103"/>
    </location>
</feature>
<keyword evidence="5 6" id="KW-0539">Nucleus</keyword>
<keyword evidence="4 6" id="KW-0804">Transcription</keyword>
<dbReference type="KEGG" id="qsa:O6P43_020037"/>
<evidence type="ECO:0000256" key="2">
    <source>
        <dbReference type="ARBA" id="ARBA00022491"/>
    </source>
</evidence>
<dbReference type="AlphaFoldDB" id="A0AAD7LJS7"/>
<dbReference type="Pfam" id="PF04844">
    <property type="entry name" value="Ovate"/>
    <property type="match status" value="1"/>
</dbReference>
<dbReference type="GO" id="GO:0045892">
    <property type="term" value="P:negative regulation of DNA-templated transcription"/>
    <property type="evidence" value="ECO:0007669"/>
    <property type="project" value="UniProtKB-UniRule"/>
</dbReference>
<dbReference type="Proteomes" id="UP001163823">
    <property type="component" value="Chromosome 8"/>
</dbReference>
<evidence type="ECO:0000256" key="1">
    <source>
        <dbReference type="ARBA" id="ARBA00004123"/>
    </source>
</evidence>
<sequence length="103" mass="11947">MEDIAEEFKRKRNGKSSPRWKNKISISANLPNDVCDIFAGSICMVKYSADPFLDMQESILEMIRDSGIRDWHEMEELVYCYIALNSSDLHEIIEDAFLSLCHK</sequence>
<evidence type="ECO:0000256" key="6">
    <source>
        <dbReference type="RuleBase" id="RU367028"/>
    </source>
</evidence>
<name>A0AAD7LJS7_QUISA</name>
<proteinExistence type="predicted"/>
<evidence type="ECO:0000256" key="3">
    <source>
        <dbReference type="ARBA" id="ARBA00023015"/>
    </source>
</evidence>
<dbReference type="PANTHER" id="PTHR33057:SF110">
    <property type="entry name" value="TRANSCRIPTION REPRESSOR"/>
    <property type="match status" value="1"/>
</dbReference>
<dbReference type="InterPro" id="IPR038933">
    <property type="entry name" value="Ovate"/>
</dbReference>
<comment type="subcellular location">
    <subcellularLocation>
        <location evidence="1 6">Nucleus</location>
    </subcellularLocation>
</comment>